<organism evidence="2 3">
    <name type="scientific">Candidatus Eubacterium faecipullorum</name>
    <dbReference type="NCBI Taxonomy" id="2838571"/>
    <lineage>
        <taxon>Bacteria</taxon>
        <taxon>Bacillati</taxon>
        <taxon>Bacillota</taxon>
        <taxon>Clostridia</taxon>
        <taxon>Eubacteriales</taxon>
        <taxon>Eubacteriaceae</taxon>
        <taxon>Eubacterium</taxon>
    </lineage>
</organism>
<evidence type="ECO:0000256" key="1">
    <source>
        <dbReference type="SAM" id="Phobius"/>
    </source>
</evidence>
<feature type="transmembrane region" description="Helical" evidence="1">
    <location>
        <begin position="12"/>
        <end position="30"/>
    </location>
</feature>
<dbReference type="PIRSF" id="PIRSF003203">
    <property type="entry name" value="AzlD"/>
    <property type="match status" value="1"/>
</dbReference>
<keyword evidence="1" id="KW-0472">Membrane</keyword>
<reference evidence="2" key="2">
    <citation type="submission" date="2021-04" db="EMBL/GenBank/DDBJ databases">
        <authorList>
            <person name="Gilroy R."/>
        </authorList>
    </citation>
    <scope>NUCLEOTIDE SEQUENCE</scope>
    <source>
        <strain evidence="2">421</strain>
    </source>
</reference>
<evidence type="ECO:0000313" key="2">
    <source>
        <dbReference type="EMBL" id="HIW85868.1"/>
    </source>
</evidence>
<keyword evidence="1" id="KW-0812">Transmembrane</keyword>
<comment type="caution">
    <text evidence="2">The sequence shown here is derived from an EMBL/GenBank/DDBJ whole genome shotgun (WGS) entry which is preliminary data.</text>
</comment>
<proteinExistence type="predicted"/>
<keyword evidence="1" id="KW-1133">Transmembrane helix</keyword>
<dbReference type="Pfam" id="PF05437">
    <property type="entry name" value="AzlD"/>
    <property type="match status" value="1"/>
</dbReference>
<evidence type="ECO:0000313" key="3">
    <source>
        <dbReference type="Proteomes" id="UP000824205"/>
    </source>
</evidence>
<dbReference type="AlphaFoldDB" id="A0A9D1REZ4"/>
<dbReference type="Proteomes" id="UP000824205">
    <property type="component" value="Unassembled WGS sequence"/>
</dbReference>
<gene>
    <name evidence="2" type="ORF">IAA48_05170</name>
</gene>
<name>A0A9D1REZ4_9FIRM</name>
<reference evidence="2" key="1">
    <citation type="journal article" date="2021" name="PeerJ">
        <title>Extensive microbial diversity within the chicken gut microbiome revealed by metagenomics and culture.</title>
        <authorList>
            <person name="Gilroy R."/>
            <person name="Ravi A."/>
            <person name="Getino M."/>
            <person name="Pursley I."/>
            <person name="Horton D.L."/>
            <person name="Alikhan N.F."/>
            <person name="Baker D."/>
            <person name="Gharbi K."/>
            <person name="Hall N."/>
            <person name="Watson M."/>
            <person name="Adriaenssens E.M."/>
            <person name="Foster-Nyarko E."/>
            <person name="Jarju S."/>
            <person name="Secka A."/>
            <person name="Antonio M."/>
            <person name="Oren A."/>
            <person name="Chaudhuri R.R."/>
            <person name="La Ragione R."/>
            <person name="Hildebrand F."/>
            <person name="Pallen M.J."/>
        </authorList>
    </citation>
    <scope>NUCLEOTIDE SEQUENCE</scope>
    <source>
        <strain evidence="2">421</strain>
    </source>
</reference>
<feature type="transmembrane region" description="Helical" evidence="1">
    <location>
        <begin position="42"/>
        <end position="61"/>
    </location>
</feature>
<protein>
    <submittedName>
        <fullName evidence="2">AzlD domain-containing protein</fullName>
    </submittedName>
</protein>
<dbReference type="InterPro" id="IPR008407">
    <property type="entry name" value="Brnchd-chn_aa_trnsp_AzlD"/>
</dbReference>
<dbReference type="EMBL" id="DXGE01000023">
    <property type="protein sequence ID" value="HIW85868.1"/>
    <property type="molecule type" value="Genomic_DNA"/>
</dbReference>
<sequence length="110" mass="11740">MPLSVKDTIAVVAVAAVCTFATRLVPFVLFSGKKEPPKFVRYLGSVLPVAIIGVLIVYGVGDVRQTGVSELVPKLIAVGATALVHLWKRNTLLSIAVGTIGYMLLINFVF</sequence>
<accession>A0A9D1REZ4</accession>
<feature type="transmembrane region" description="Helical" evidence="1">
    <location>
        <begin position="91"/>
        <end position="109"/>
    </location>
</feature>